<evidence type="ECO:0000256" key="1">
    <source>
        <dbReference type="SAM" id="MobiDB-lite"/>
    </source>
</evidence>
<proteinExistence type="predicted"/>
<comment type="caution">
    <text evidence="3">The sequence shown here is derived from an EMBL/GenBank/DDBJ whole genome shotgun (WGS) entry which is preliminary data.</text>
</comment>
<protein>
    <recommendedName>
        <fullName evidence="5">Carboxypeptidase regulatory-like domain-containing protein</fullName>
    </recommendedName>
</protein>
<dbReference type="GO" id="GO:0030246">
    <property type="term" value="F:carbohydrate binding"/>
    <property type="evidence" value="ECO:0007669"/>
    <property type="project" value="InterPro"/>
</dbReference>
<feature type="region of interest" description="Disordered" evidence="1">
    <location>
        <begin position="378"/>
        <end position="401"/>
    </location>
</feature>
<reference evidence="3 4" key="1">
    <citation type="journal article" date="2017" name="ISME J.">
        <title>Potential for microbial H2 and metal transformations associated with novel bacteria and archaea in deep terrestrial subsurface sediments.</title>
        <authorList>
            <person name="Hernsdorf A.W."/>
            <person name="Amano Y."/>
            <person name="Miyakawa K."/>
            <person name="Ise K."/>
            <person name="Suzuki Y."/>
            <person name="Anantharaman K."/>
            <person name="Probst A."/>
            <person name="Burstein D."/>
            <person name="Thomas B.C."/>
            <person name="Banfield J.F."/>
        </authorList>
    </citation>
    <scope>NUCLEOTIDE SEQUENCE [LARGE SCALE GENOMIC DNA]</scope>
    <source>
        <strain evidence="3">HGW-Wallbacteria-1</strain>
    </source>
</reference>
<dbReference type="Pfam" id="PF13620">
    <property type="entry name" value="CarboxypepD_reg"/>
    <property type="match status" value="1"/>
</dbReference>
<accession>A0A2N1PS47</accession>
<dbReference type="EMBL" id="PGXC01000003">
    <property type="protein sequence ID" value="PKK91156.1"/>
    <property type="molecule type" value="Genomic_DNA"/>
</dbReference>
<keyword evidence="2" id="KW-1133">Transmembrane helix</keyword>
<dbReference type="AlphaFoldDB" id="A0A2N1PS47"/>
<evidence type="ECO:0000256" key="2">
    <source>
        <dbReference type="SAM" id="Phobius"/>
    </source>
</evidence>
<sequence>MSARKQWRSNSLIDQKLTFSPILFLFMIIAVSLLYPSVSKETTNLTRGDDNRARMEMILKKLTESSERLKNLAIHFMNLQEFKEIASDGSILESQKIKSWVSSQKLTNKLKFDAQNLIIFIPDNKTLSRTNTFDSIISSESIHRIVMKEIGDTNEKSPPVSDSSLSGDGMGPETLLGGICTESRQIPEAVILPPAFILSDAKLFRLTEKLLQMLEKQNSNESLAASTNEPINNQSSATALSQAASLIDSFRKTPSDPWNSSELKKWLGERQKQLSLQKNLLSSMVSEALDGRDETLTSAIDLLREEATSDINDSSDSDEPLMPEKALQQIGGGMSEGAKALARVIALAARRKTASVTETSLNSAKDADTSLEGSAAEIAQDGENPGETEGETTLGLGLPPESMPSPYPAIRNGAIIGVIETENGELQSGAVRVEARGDGIARVTHSGIGGRFRISDLPLGEYDVIYIAPGFTPSSTTLQAIVENGATYSMPGLTLNPAPSENPGSTAGRVLDAIDGSPLEGVALMLAGHTTLSDSQGSFSFQNMAPGDATLKAVASGYKAYSSDIIIVAGAQVNPIVTMEPASGRVGGIITLEDSSWPISWDQMEGQIIISVKGLVHQTVNVNDGVFSIQVPAMMDSYTVELRAPYCEVSSVVVPGPLYPGGTLMVNGLTLKRRFSTTDFRIISEKQCTGSLYIQFKGGFSAGPSSNFSGTTSSLISGVRLPMGPLSVTVRGASGLTPAHQDGSWEEIVTGPASSEMVLYIKAE</sequence>
<dbReference type="SUPFAM" id="SSF49452">
    <property type="entry name" value="Starch-binding domain-like"/>
    <property type="match status" value="2"/>
</dbReference>
<name>A0A2N1PS47_9BACT</name>
<dbReference type="Gene3D" id="2.60.40.1120">
    <property type="entry name" value="Carboxypeptidase-like, regulatory domain"/>
    <property type="match status" value="1"/>
</dbReference>
<organism evidence="3 4">
    <name type="scientific">Candidatus Wallbacteria bacterium HGW-Wallbacteria-1</name>
    <dbReference type="NCBI Taxonomy" id="2013854"/>
    <lineage>
        <taxon>Bacteria</taxon>
        <taxon>Candidatus Walliibacteriota</taxon>
    </lineage>
</organism>
<dbReference type="Proteomes" id="UP000233256">
    <property type="component" value="Unassembled WGS sequence"/>
</dbReference>
<gene>
    <name evidence="3" type="ORF">CVV64_05145</name>
</gene>
<feature type="compositionally biased region" description="Low complexity" evidence="1">
    <location>
        <begin position="391"/>
        <end position="400"/>
    </location>
</feature>
<keyword evidence="2" id="KW-0812">Transmembrane</keyword>
<feature type="transmembrane region" description="Helical" evidence="2">
    <location>
        <begin position="21"/>
        <end position="38"/>
    </location>
</feature>
<keyword evidence="2" id="KW-0472">Membrane</keyword>
<evidence type="ECO:0000313" key="4">
    <source>
        <dbReference type="Proteomes" id="UP000233256"/>
    </source>
</evidence>
<evidence type="ECO:0008006" key="5">
    <source>
        <dbReference type="Google" id="ProtNLM"/>
    </source>
</evidence>
<dbReference type="InterPro" id="IPR013784">
    <property type="entry name" value="Carb-bd-like_fold"/>
</dbReference>
<evidence type="ECO:0000313" key="3">
    <source>
        <dbReference type="EMBL" id="PKK91156.1"/>
    </source>
</evidence>